<dbReference type="InterPro" id="IPR050320">
    <property type="entry name" value="N5-glutamine_MTase"/>
</dbReference>
<dbReference type="GO" id="GO:0032259">
    <property type="term" value="P:methylation"/>
    <property type="evidence" value="ECO:0007669"/>
    <property type="project" value="UniProtKB-KW"/>
</dbReference>
<dbReference type="Gene3D" id="1.10.8.10">
    <property type="entry name" value="DNA helicase RuvA subunit, C-terminal domain"/>
    <property type="match status" value="1"/>
</dbReference>
<dbReference type="InterPro" id="IPR029063">
    <property type="entry name" value="SAM-dependent_MTases_sf"/>
</dbReference>
<comment type="caution">
    <text evidence="7">The sequence shown here is derived from an EMBL/GenBank/DDBJ whole genome shotgun (WGS) entry which is preliminary data.</text>
</comment>
<evidence type="ECO:0000313" key="7">
    <source>
        <dbReference type="EMBL" id="PIS41712.1"/>
    </source>
</evidence>
<proteinExistence type="predicted"/>
<dbReference type="GO" id="GO:0003676">
    <property type="term" value="F:nucleic acid binding"/>
    <property type="evidence" value="ECO:0007669"/>
    <property type="project" value="InterPro"/>
</dbReference>
<organism evidence="7 8">
    <name type="scientific">Candidatus Kerfeldbacteria bacterium CG08_land_8_20_14_0_20_42_7</name>
    <dbReference type="NCBI Taxonomy" id="2014245"/>
    <lineage>
        <taxon>Bacteria</taxon>
        <taxon>Candidatus Kerfeldiibacteriota</taxon>
    </lineage>
</organism>
<evidence type="ECO:0000256" key="4">
    <source>
        <dbReference type="ARBA" id="ARBA00022691"/>
    </source>
</evidence>
<evidence type="ECO:0000256" key="1">
    <source>
        <dbReference type="ARBA" id="ARBA00012771"/>
    </source>
</evidence>
<accession>A0A2H0YVD6</accession>
<dbReference type="PROSITE" id="PS00092">
    <property type="entry name" value="N6_MTASE"/>
    <property type="match status" value="1"/>
</dbReference>
<dbReference type="InterPro" id="IPR004556">
    <property type="entry name" value="HemK-like"/>
</dbReference>
<evidence type="ECO:0000256" key="2">
    <source>
        <dbReference type="ARBA" id="ARBA00022603"/>
    </source>
</evidence>
<dbReference type="InterPro" id="IPR002052">
    <property type="entry name" value="DNA_methylase_N6_adenine_CS"/>
</dbReference>
<dbReference type="CDD" id="cd02440">
    <property type="entry name" value="AdoMet_MTases"/>
    <property type="match status" value="1"/>
</dbReference>
<protein>
    <recommendedName>
        <fullName evidence="1">peptide chain release factor N(5)-glutamine methyltransferase</fullName>
        <ecNumber evidence="1">2.1.1.297</ecNumber>
    </recommendedName>
</protein>
<dbReference type="SUPFAM" id="SSF53335">
    <property type="entry name" value="S-adenosyl-L-methionine-dependent methyltransferases"/>
    <property type="match status" value="1"/>
</dbReference>
<keyword evidence="2 7" id="KW-0489">Methyltransferase</keyword>
<feature type="domain" description="Methyltransferase small" evidence="6">
    <location>
        <begin position="55"/>
        <end position="144"/>
    </location>
</feature>
<dbReference type="NCBIfam" id="TIGR03534">
    <property type="entry name" value="RF_mod_PrmC"/>
    <property type="match status" value="1"/>
</dbReference>
<dbReference type="AlphaFoldDB" id="A0A2H0YVD6"/>
<dbReference type="InterPro" id="IPR019874">
    <property type="entry name" value="RF_methyltr_PrmC"/>
</dbReference>
<keyword evidence="3 7" id="KW-0808">Transferase</keyword>
<evidence type="ECO:0000259" key="6">
    <source>
        <dbReference type="Pfam" id="PF05175"/>
    </source>
</evidence>
<feature type="non-terminal residue" evidence="7">
    <location>
        <position position="1"/>
    </location>
</feature>
<dbReference type="Gene3D" id="3.40.50.150">
    <property type="entry name" value="Vaccinia Virus protein VP39"/>
    <property type="match status" value="1"/>
</dbReference>
<dbReference type="GO" id="GO:0102559">
    <property type="term" value="F:peptide chain release factor N(5)-glutamine methyltransferase activity"/>
    <property type="evidence" value="ECO:0007669"/>
    <property type="project" value="UniProtKB-EC"/>
</dbReference>
<name>A0A2H0YVD6_9BACT</name>
<gene>
    <name evidence="7" type="primary">prmC</name>
    <name evidence="7" type="ORF">COT25_01670</name>
</gene>
<keyword evidence="4" id="KW-0949">S-adenosyl-L-methionine</keyword>
<evidence type="ECO:0000256" key="5">
    <source>
        <dbReference type="ARBA" id="ARBA00048391"/>
    </source>
</evidence>
<dbReference type="EC" id="2.1.1.297" evidence="1"/>
<dbReference type="EMBL" id="PEXV01000062">
    <property type="protein sequence ID" value="PIS41712.1"/>
    <property type="molecule type" value="Genomic_DNA"/>
</dbReference>
<dbReference type="Proteomes" id="UP000228711">
    <property type="component" value="Unassembled WGS sequence"/>
</dbReference>
<sequence>SPASKKYKEIVRKRLKGIPFSYITQSKGFYGLDFFVDKRVLIPRADTEGLIDWTLQHVDREKKIHIVDIGTGSGCIAITLAKYFPHAQLTAVDTSEHALVIAKKNARLHKVAHTITFKKGSLLTPIKKDVDLVVSNPPYLEKHELGNVPFEPVEALYGGKNGLEFIDQLLNQIIQKKIQAAIIEISPTQEHWLAYKLQEEKEYSFRFLPDLTSKIRFVVIQKRPG</sequence>
<evidence type="ECO:0000313" key="8">
    <source>
        <dbReference type="Proteomes" id="UP000228711"/>
    </source>
</evidence>
<comment type="catalytic activity">
    <reaction evidence="5">
        <text>L-glutaminyl-[peptide chain release factor] + S-adenosyl-L-methionine = N(5)-methyl-L-glutaminyl-[peptide chain release factor] + S-adenosyl-L-homocysteine + H(+)</text>
        <dbReference type="Rhea" id="RHEA:42896"/>
        <dbReference type="Rhea" id="RHEA-COMP:10271"/>
        <dbReference type="Rhea" id="RHEA-COMP:10272"/>
        <dbReference type="ChEBI" id="CHEBI:15378"/>
        <dbReference type="ChEBI" id="CHEBI:30011"/>
        <dbReference type="ChEBI" id="CHEBI:57856"/>
        <dbReference type="ChEBI" id="CHEBI:59789"/>
        <dbReference type="ChEBI" id="CHEBI:61891"/>
        <dbReference type="EC" id="2.1.1.297"/>
    </reaction>
</comment>
<dbReference type="InterPro" id="IPR007848">
    <property type="entry name" value="Small_mtfrase_dom"/>
</dbReference>
<dbReference type="NCBIfam" id="TIGR00536">
    <property type="entry name" value="hemK_fam"/>
    <property type="match status" value="1"/>
</dbReference>
<dbReference type="Pfam" id="PF05175">
    <property type="entry name" value="MTS"/>
    <property type="match status" value="1"/>
</dbReference>
<reference evidence="8" key="1">
    <citation type="submission" date="2017-09" db="EMBL/GenBank/DDBJ databases">
        <title>Depth-based differentiation of microbial function through sediment-hosted aquifers and enrichment of novel symbionts in the deep terrestrial subsurface.</title>
        <authorList>
            <person name="Probst A.J."/>
            <person name="Ladd B."/>
            <person name="Jarett J.K."/>
            <person name="Geller-Mcgrath D.E."/>
            <person name="Sieber C.M.K."/>
            <person name="Emerson J.B."/>
            <person name="Anantharaman K."/>
            <person name="Thomas B.C."/>
            <person name="Malmstrom R."/>
            <person name="Stieglmeier M."/>
            <person name="Klingl A."/>
            <person name="Woyke T."/>
            <person name="Ryan C.M."/>
            <person name="Banfield J.F."/>
        </authorList>
    </citation>
    <scope>NUCLEOTIDE SEQUENCE [LARGE SCALE GENOMIC DNA]</scope>
</reference>
<evidence type="ECO:0000256" key="3">
    <source>
        <dbReference type="ARBA" id="ARBA00022679"/>
    </source>
</evidence>
<dbReference type="PANTHER" id="PTHR18895:SF74">
    <property type="entry name" value="MTRF1L RELEASE FACTOR GLUTAMINE METHYLTRANSFERASE"/>
    <property type="match status" value="1"/>
</dbReference>
<dbReference type="PANTHER" id="PTHR18895">
    <property type="entry name" value="HEMK METHYLTRANSFERASE"/>
    <property type="match status" value="1"/>
</dbReference>